<dbReference type="SUPFAM" id="SSF53474">
    <property type="entry name" value="alpha/beta-Hydrolases"/>
    <property type="match status" value="1"/>
</dbReference>
<gene>
    <name evidence="1" type="ORF">FPL45_00305</name>
</gene>
<comment type="caution">
    <text evidence="1">The sequence shown here is derived from an EMBL/GenBank/DDBJ whole genome shotgun (WGS) entry which is preliminary data.</text>
</comment>
<protein>
    <submittedName>
        <fullName evidence="1">Alpha/beta hydrolase</fullName>
    </submittedName>
</protein>
<name>A0A3T1Q004_LISMN</name>
<keyword evidence="1" id="KW-0378">Hydrolase</keyword>
<dbReference type="Proteomes" id="UP000352246">
    <property type="component" value="Unassembled WGS sequence"/>
</dbReference>
<dbReference type="RefSeq" id="WP_069007798.1">
    <property type="nucleotide sequence ID" value="NZ_CP019623.1"/>
</dbReference>
<dbReference type="InterPro" id="IPR029058">
    <property type="entry name" value="AB_hydrolase_fold"/>
</dbReference>
<dbReference type="GO" id="GO:0016787">
    <property type="term" value="F:hydrolase activity"/>
    <property type="evidence" value="ECO:0007669"/>
    <property type="project" value="UniProtKB-KW"/>
</dbReference>
<dbReference type="Pfam" id="PF00561">
    <property type="entry name" value="Abhydrolase_1"/>
    <property type="match status" value="1"/>
</dbReference>
<dbReference type="EMBL" id="AAISWI010000001">
    <property type="protein sequence ID" value="ECH7209784.1"/>
    <property type="molecule type" value="Genomic_DNA"/>
</dbReference>
<evidence type="ECO:0000313" key="2">
    <source>
        <dbReference type="Proteomes" id="UP000352246"/>
    </source>
</evidence>
<dbReference type="PANTHER" id="PTHR43358:SF4">
    <property type="entry name" value="ALPHA_BETA HYDROLASE FOLD-1 DOMAIN-CONTAINING PROTEIN"/>
    <property type="match status" value="1"/>
</dbReference>
<dbReference type="PANTHER" id="PTHR43358">
    <property type="entry name" value="ALPHA/BETA-HYDROLASE"/>
    <property type="match status" value="1"/>
</dbReference>
<evidence type="ECO:0000313" key="1">
    <source>
        <dbReference type="EMBL" id="ECH7209784.1"/>
    </source>
</evidence>
<dbReference type="AlphaFoldDB" id="A0A3T1Q004"/>
<dbReference type="InterPro" id="IPR000073">
    <property type="entry name" value="AB_hydrolase_1"/>
</dbReference>
<accession>A0A3T1Q004</accession>
<dbReference type="InterPro" id="IPR052920">
    <property type="entry name" value="DNA-binding_regulatory"/>
</dbReference>
<proteinExistence type="predicted"/>
<dbReference type="Gene3D" id="3.40.50.1820">
    <property type="entry name" value="alpha/beta hydrolase"/>
    <property type="match status" value="1"/>
</dbReference>
<reference evidence="1 2" key="1">
    <citation type="submission" date="2019-07" db="EMBL/GenBank/DDBJ databases">
        <authorList>
            <consortium name="GenomeTrakr: Next Generation Sequencing Network for Food Pathogen Tracability"/>
        </authorList>
    </citation>
    <scope>NUCLEOTIDE SEQUENCE [LARGE SCALE GENOMIC DNA]</scope>
    <source>
        <strain evidence="1 2">FDA00014472</strain>
    </source>
</reference>
<sequence length="325" mass="36285">MKKILIISSSIIVGLLVIITICASFYLYSYALARDNSSMNDTATTDETTDTAKLAKKNREANVAWMEKQNLIKWTEISADNLKLVANYLPADIPSNTTIILAHGYRGKSGKVEMAGLARMYHEKFGYNVLMPDARAHGESEGDNIGFGWPERKDYVQWIDQVIDKNGTDTQIALHGVSMGSSTVLMTSGEKLPKQVKSIIADCGYTSMDAELSYQLKAMFHLPKFPIIPTASLINKFKEGFFFSEASAVDAVAKTDLPIFYIHGDADAFVPTYMVDELYDATNSYKEKWIVKGAEHGQAFTVDPKTYEEKVRQFLNKTMYKTAVL</sequence>
<organism evidence="1 2">
    <name type="scientific">Listeria monocytogenes</name>
    <dbReference type="NCBI Taxonomy" id="1639"/>
    <lineage>
        <taxon>Bacteria</taxon>
        <taxon>Bacillati</taxon>
        <taxon>Bacillota</taxon>
        <taxon>Bacilli</taxon>
        <taxon>Bacillales</taxon>
        <taxon>Listeriaceae</taxon>
        <taxon>Listeria</taxon>
    </lineage>
</organism>